<gene>
    <name evidence="5" type="ORF">BT62DRAFT_974559</name>
</gene>
<evidence type="ECO:0000259" key="4">
    <source>
        <dbReference type="Pfam" id="PF26140"/>
    </source>
</evidence>
<keyword evidence="1" id="KW-0812">Transmembrane</keyword>
<evidence type="ECO:0000313" key="6">
    <source>
        <dbReference type="Proteomes" id="UP000812287"/>
    </source>
</evidence>
<dbReference type="PANTHER" id="PTHR13500">
    <property type="entry name" value="NUCLEOLAR PRERIBOSOMAL-ASSOCIATED PROTEIN 1"/>
    <property type="match status" value="1"/>
</dbReference>
<accession>A0A9P7VIF6</accession>
<dbReference type="InterPro" id="IPR032436">
    <property type="entry name" value="URB1_C"/>
</dbReference>
<dbReference type="GO" id="GO:0000463">
    <property type="term" value="P:maturation of LSU-rRNA from tricistronic rRNA transcript (SSU-rRNA, 5.8S rRNA, LSU-rRNA)"/>
    <property type="evidence" value="ECO:0007669"/>
    <property type="project" value="TreeGrafter"/>
</dbReference>
<dbReference type="PANTHER" id="PTHR13500:SF0">
    <property type="entry name" value="NUCLEOLAR PRE-RIBOSOMAL-ASSOCIATED PROTEIN 1"/>
    <property type="match status" value="1"/>
</dbReference>
<evidence type="ECO:0000313" key="5">
    <source>
        <dbReference type="EMBL" id="KAG7441646.1"/>
    </source>
</evidence>
<proteinExistence type="predicted"/>
<name>A0A9P7VIF6_9AGAR</name>
<protein>
    <submittedName>
        <fullName evidence="5">Uncharacterized protein</fullName>
    </submittedName>
</protein>
<dbReference type="GeneID" id="66111464"/>
<dbReference type="InterPro" id="IPR059018">
    <property type="entry name" value="HEAT_URB1"/>
</dbReference>
<feature type="domain" description="URB1 central HEAT repeat" evidence="4">
    <location>
        <begin position="630"/>
        <end position="806"/>
    </location>
</feature>
<dbReference type="Pfam" id="PF11707">
    <property type="entry name" value="Npa1"/>
    <property type="match status" value="1"/>
</dbReference>
<reference evidence="5" key="1">
    <citation type="submission" date="2020-11" db="EMBL/GenBank/DDBJ databases">
        <title>Adaptations for nitrogen fixation in a non-lichenized fungal sporocarp promotes dispersal by wood-feeding termites.</title>
        <authorList>
            <consortium name="DOE Joint Genome Institute"/>
            <person name="Koch R.A."/>
            <person name="Yoon G."/>
            <person name="Arayal U."/>
            <person name="Lail K."/>
            <person name="Amirebrahimi M."/>
            <person name="Labutti K."/>
            <person name="Lipzen A."/>
            <person name="Riley R."/>
            <person name="Barry K."/>
            <person name="Henrissat B."/>
            <person name="Grigoriev I.V."/>
            <person name="Herr J.R."/>
            <person name="Aime M.C."/>
        </authorList>
    </citation>
    <scope>NUCLEOTIDE SEQUENCE</scope>
    <source>
        <strain evidence="5">MCA 3950</strain>
    </source>
</reference>
<evidence type="ECO:0000259" key="2">
    <source>
        <dbReference type="Pfam" id="PF11707"/>
    </source>
</evidence>
<dbReference type="RefSeq" id="XP_043035146.1">
    <property type="nucleotide sequence ID" value="XM_043189167.1"/>
</dbReference>
<keyword evidence="6" id="KW-1185">Reference proteome</keyword>
<dbReference type="InterPro" id="IPR016024">
    <property type="entry name" value="ARM-type_fold"/>
</dbReference>
<keyword evidence="1" id="KW-1133">Transmembrane helix</keyword>
<dbReference type="SUPFAM" id="SSF48371">
    <property type="entry name" value="ARM repeat"/>
    <property type="match status" value="1"/>
</dbReference>
<dbReference type="GO" id="GO:0005730">
    <property type="term" value="C:nucleolus"/>
    <property type="evidence" value="ECO:0007669"/>
    <property type="project" value="TreeGrafter"/>
</dbReference>
<dbReference type="Pfam" id="PF16201">
    <property type="entry name" value="NopRA1"/>
    <property type="match status" value="1"/>
</dbReference>
<comment type="caution">
    <text evidence="5">The sequence shown here is derived from an EMBL/GenBank/DDBJ whole genome shotgun (WGS) entry which is preliminary data.</text>
</comment>
<feature type="transmembrane region" description="Helical" evidence="1">
    <location>
        <begin position="90"/>
        <end position="112"/>
    </location>
</feature>
<dbReference type="OrthoDB" id="72892at2759"/>
<feature type="domain" description="URB1 C-terminal" evidence="3">
    <location>
        <begin position="1635"/>
        <end position="1827"/>
    </location>
</feature>
<dbReference type="InterPro" id="IPR021714">
    <property type="entry name" value="URB1_N"/>
</dbReference>
<dbReference type="Pfam" id="PF26140">
    <property type="entry name" value="HEAT_URB1"/>
    <property type="match status" value="1"/>
</dbReference>
<evidence type="ECO:0000256" key="1">
    <source>
        <dbReference type="SAM" id="Phobius"/>
    </source>
</evidence>
<sequence length="2021" mass="227580">MSRSSKRIKVDTSTQKISSGEEIKALLRSQDVETLTRGLTSIRNQFTVKPNETISSQDSRLVLAQQWLNGSPGAEDIFTLWAGAEQRQTALISLLVSVLAVTLSLLSSHYTYHSLGHPIVKKLFLPQWTRKLNSYIGGSSNDLILSTLRLYNSLSGFARGRERKGVMEAFGWEIKSLPKLLNLRRKSKTDESVDPLSKPDIRTLYMLFLLSFVDTDTPTPVKTMFMEQHRDAFVSMFKGLSQDHYSVIRRVLEVSWAGIWSEPKLKRTLKIGVFNETTIAQLAKVYDRVDSEDDDPEHVSANIVHHFLLAICTRPGTGICFKDNGWYPRDVEDAQDDEEVPKSRGGKLYNKMLANVLRSLKSNEDMRQQELSLKIMSSCPELVAGYWSSASLTLEPRLSSRWITNIALFGSIVSLPIPVSCFILSENSDGFLYRPSPPPLSIILENVFPSVNTKVHFTKGLQQASRSLVQHCTAFALSKCLMKYRDVTSHFRMIADALEEGEADGQWSKRCRELEREARKRVPEFQVIVGYSQRTTGQLGSQLTESQRQTQAALLAESSQRLLWLYHDCLPSLVSEARFDIGKMLINFSSTETDEGEGNSESLSSGARQLHLVRQLHVLRLLQSNDQFSWTSKPGSSKFSYLHILLQALTSSNVSALHSALVRLLEHLLSNSLMFQHNPDEPHLWLISLPTGCRPSSGGESPDGATLTDEPESVLAFLDDCIQRCTKTPYRYIEEMQALESEDHTESQLPSPLLMTLSEQLSAKIAAGHLSASDVLALATFVRSLVFQLHNSFCHRKVLLSFTDKIDGILDPQKLFPDYPIVTTAIRREVEILKYCLWYPRIPKSPTPTSVGQDVKSFLHTVEEMMIPLTKSARTVAAYELVDWLRLLEQQLRPVDMERLVAIVHLFFPPALEGLSQAANPAHHLLWNGTKLVSKKLLPHAKFDWLFVSADEVQIQDPEGQEILINAVFTHSSSLSDLKRVTCQINHCLTAATERASLLCGLLQLLNSLITRSASLLANADYTALKEFAFTLESVQRLCMSSTLPETVREALRVLVKDTLDVSSSVERGLASDIAFYWLNEVRVGLESDAGVSLESASIWVVYLPLESLLDLLDSLSQYLARNHKQASIIDLLDTVISAVRDFALQCAQAEFLLRTRTILLINLRSRLPDSAVLEELLAIALRSSLPLHTEGLLHPIQSSADAETRLDRSMARWSHRLEPLPTELQLITLLQQGHWTAATAEILRCLIYKHACPHSTFSSWLQTNQSFERDPFELASVLYSYLDVAKCRGAAFSEAEAEPWLQHGLRMFKWSTNESSSRSLRHTASLCIILMFRLFPSHRSQLEDLILNDLRKLSVKSLTPDMLLIGLNIGDESSALTDALAEHGVQWAVRHFTDENPVDDMSSRCVEHLTDMLNIVSLKPHIVEPLLTAVTQLQLWNTAALELLTAVLNHVPFKPLIVNRVLQNVVQHHRFVKICSVTGASSSPLRDATIGLLHVLFHLHPANTCQITHVVPLMAVYRGTTSISDRKLLSIFRLFEAQRKTSIGILFNQWNASHETTSNGALEAIQSLDPIVLLQSCLYYPNWRRIDDQIDQAEHPAPIYDPLFVILLFAHTLAENPPQGTFPWIEFFRTNVVGLVIRSLSAKDGHIRELAIYCISALWKQLETVEMQEKTSVLYILGLIRDAIPQPSAEECLKRLPTYSTLVLLHALRGVFYPSHFTYPLTARFLLQRPELDISDVPMLFGLLYSSSDNWKQERAWMIRLLSDGLVSTDDWRVFKRRHTWDLLASIFQASDDFALRKGILEVLTNLTCIPQATTSLVLKSGLHCWIEMQLLNLVEDEGVAWLKIIENIICSSDTKKLETATSGQWRWIIGRCISLLINSSSSVKLPVLSLTARVLLRLALLPGPSIPSLASLLNRTVHCLEEMERQIEWKPLGSRKASTPLFSLHSKLHLFNNDASDDSVGEWGRAVESLWRVSMTFSNKRPSWDLLSSRLLLWRALMDAADVSGVAEWARAEVIRNLI</sequence>
<dbReference type="Proteomes" id="UP000812287">
    <property type="component" value="Unassembled WGS sequence"/>
</dbReference>
<organism evidence="5 6">
    <name type="scientific">Guyanagaster necrorhizus</name>
    <dbReference type="NCBI Taxonomy" id="856835"/>
    <lineage>
        <taxon>Eukaryota</taxon>
        <taxon>Fungi</taxon>
        <taxon>Dikarya</taxon>
        <taxon>Basidiomycota</taxon>
        <taxon>Agaricomycotina</taxon>
        <taxon>Agaricomycetes</taxon>
        <taxon>Agaricomycetidae</taxon>
        <taxon>Agaricales</taxon>
        <taxon>Marasmiineae</taxon>
        <taxon>Physalacriaceae</taxon>
        <taxon>Guyanagaster</taxon>
    </lineage>
</organism>
<dbReference type="InterPro" id="IPR039844">
    <property type="entry name" value="URB1"/>
</dbReference>
<keyword evidence="1" id="KW-0472">Membrane</keyword>
<evidence type="ECO:0000259" key="3">
    <source>
        <dbReference type="Pfam" id="PF16201"/>
    </source>
</evidence>
<dbReference type="GO" id="GO:0000466">
    <property type="term" value="P:maturation of 5.8S rRNA from tricistronic rRNA transcript (SSU-rRNA, 5.8S rRNA, LSU-rRNA)"/>
    <property type="evidence" value="ECO:0007669"/>
    <property type="project" value="TreeGrafter"/>
</dbReference>
<feature type="domain" description="URB1 N-terminal" evidence="2">
    <location>
        <begin position="75"/>
        <end position="405"/>
    </location>
</feature>
<dbReference type="EMBL" id="MU250558">
    <property type="protein sequence ID" value="KAG7441646.1"/>
    <property type="molecule type" value="Genomic_DNA"/>
</dbReference>